<evidence type="ECO:0000313" key="1">
    <source>
        <dbReference type="EMBL" id="MBC8430835.1"/>
    </source>
</evidence>
<sequence length="97" mass="11539">MTKRSDFEWNSSKDKLNQKKHGVSFALAQLAFLDHYRVILEDLEHSDDEKRYYCLGKVTGGVMTVRFTYRKNKIRIIGAGYWRKGKKIYERENKIYG</sequence>
<dbReference type="AlphaFoldDB" id="A0A8J6TPU9"/>
<protein>
    <submittedName>
        <fullName evidence="1">BrnT family toxin</fullName>
    </submittedName>
</protein>
<organism evidence="1 2">
    <name type="scientific">Candidatus Desulfatibia vada</name>
    <dbReference type="NCBI Taxonomy" id="2841696"/>
    <lineage>
        <taxon>Bacteria</taxon>
        <taxon>Pseudomonadati</taxon>
        <taxon>Thermodesulfobacteriota</taxon>
        <taxon>Desulfobacteria</taxon>
        <taxon>Desulfobacterales</taxon>
        <taxon>Desulfobacterales incertae sedis</taxon>
        <taxon>Candidatus Desulfatibia</taxon>
    </lineage>
</organism>
<dbReference type="InterPro" id="IPR007460">
    <property type="entry name" value="BrnT_toxin"/>
</dbReference>
<dbReference type="InterPro" id="IPR038573">
    <property type="entry name" value="BrnT_sf"/>
</dbReference>
<name>A0A8J6TPU9_9BACT</name>
<comment type="caution">
    <text evidence="1">The sequence shown here is derived from an EMBL/GenBank/DDBJ whole genome shotgun (WGS) entry which is preliminary data.</text>
</comment>
<evidence type="ECO:0000313" key="2">
    <source>
        <dbReference type="Proteomes" id="UP000605201"/>
    </source>
</evidence>
<dbReference type="Gene3D" id="3.10.450.530">
    <property type="entry name" value="Ribonuclease toxin, BrnT, of type II toxin-antitoxin system"/>
    <property type="match status" value="1"/>
</dbReference>
<reference evidence="1 2" key="1">
    <citation type="submission" date="2020-08" db="EMBL/GenBank/DDBJ databases">
        <title>Bridging the membrane lipid divide: bacteria of the FCB group superphylum have the potential to synthesize archaeal ether lipids.</title>
        <authorList>
            <person name="Villanueva L."/>
            <person name="Von Meijenfeldt F.A.B."/>
            <person name="Westbye A.B."/>
            <person name="Yadav S."/>
            <person name="Hopmans E.C."/>
            <person name="Dutilh B.E."/>
            <person name="Sinninghe Damste J.S."/>
        </authorList>
    </citation>
    <scope>NUCLEOTIDE SEQUENCE [LARGE SCALE GENOMIC DNA]</scope>
    <source>
        <strain evidence="1">NIOZ-UU17</strain>
    </source>
</reference>
<proteinExistence type="predicted"/>
<dbReference type="Pfam" id="PF04365">
    <property type="entry name" value="BrnT_toxin"/>
    <property type="match status" value="1"/>
</dbReference>
<dbReference type="EMBL" id="JACNIG010000087">
    <property type="protein sequence ID" value="MBC8430835.1"/>
    <property type="molecule type" value="Genomic_DNA"/>
</dbReference>
<gene>
    <name evidence="1" type="ORF">H8D96_02845</name>
</gene>
<dbReference type="Proteomes" id="UP000605201">
    <property type="component" value="Unassembled WGS sequence"/>
</dbReference>
<accession>A0A8J6TPU9</accession>